<dbReference type="PANTHER" id="PTHR42879:SF2">
    <property type="entry name" value="3-OXOACYL-[ACYL-CARRIER-PROTEIN] REDUCTASE FABG"/>
    <property type="match status" value="1"/>
</dbReference>
<dbReference type="AlphaFoldDB" id="A0A094Q124"/>
<dbReference type="SUPFAM" id="SSF51735">
    <property type="entry name" value="NAD(P)-binding Rossmann-fold domains"/>
    <property type="match status" value="1"/>
</dbReference>
<protein>
    <submittedName>
        <fullName evidence="2">Uncharacterized protein</fullName>
    </submittedName>
</protein>
<dbReference type="PRINTS" id="PR00080">
    <property type="entry name" value="SDRFAMILY"/>
</dbReference>
<comment type="similarity">
    <text evidence="1">Belongs to the short-chain dehydrogenases/reductases (SDR) family.</text>
</comment>
<dbReference type="InterPro" id="IPR050259">
    <property type="entry name" value="SDR"/>
</dbReference>
<dbReference type="Pfam" id="PF00106">
    <property type="entry name" value="adh_short"/>
    <property type="match status" value="1"/>
</dbReference>
<accession>A0A094Q124</accession>
<evidence type="ECO:0000256" key="1">
    <source>
        <dbReference type="ARBA" id="ARBA00006484"/>
    </source>
</evidence>
<dbReference type="InterPro" id="IPR036291">
    <property type="entry name" value="NAD(P)-bd_dom_sf"/>
</dbReference>
<dbReference type="EMBL" id="JNSL01000054">
    <property type="protein sequence ID" value="KGA17810.1"/>
    <property type="molecule type" value="Genomic_DNA"/>
</dbReference>
<dbReference type="FunFam" id="3.40.50.720:FF:000084">
    <property type="entry name" value="Short-chain dehydrogenase reductase"/>
    <property type="match status" value="1"/>
</dbReference>
<dbReference type="PANTHER" id="PTHR42879">
    <property type="entry name" value="3-OXOACYL-(ACYL-CARRIER-PROTEIN) REDUCTASE"/>
    <property type="match status" value="1"/>
</dbReference>
<dbReference type="InterPro" id="IPR002347">
    <property type="entry name" value="SDR_fam"/>
</dbReference>
<dbReference type="CDD" id="cd05233">
    <property type="entry name" value="SDR_c"/>
    <property type="match status" value="1"/>
</dbReference>
<dbReference type="PRINTS" id="PR00081">
    <property type="entry name" value="GDHRDH"/>
</dbReference>
<reference evidence="2" key="1">
    <citation type="submission" date="2014-06" db="EMBL/GenBank/DDBJ databases">
        <title>Key roles for freshwater Actinobacteria revealed by deep metagenomic sequencing.</title>
        <authorList>
            <person name="Ghai R."/>
            <person name="Mizuno C.M."/>
            <person name="Picazo A."/>
            <person name="Camacho A."/>
            <person name="Rodriguez-Valera F."/>
        </authorList>
    </citation>
    <scope>NUCLEOTIDE SEQUENCE</scope>
</reference>
<organism evidence="2">
    <name type="scientific">freshwater metagenome</name>
    <dbReference type="NCBI Taxonomy" id="449393"/>
    <lineage>
        <taxon>unclassified sequences</taxon>
        <taxon>metagenomes</taxon>
        <taxon>ecological metagenomes</taxon>
    </lineage>
</organism>
<sequence>MGVSNMGKQIAIVTGAGSGIGRAIAIAFAVDGYHVAMIGRNKERLVETLEIIERGQGVGSIYPGDVTIAAEVNKIFEEIASVDGEVQILVNNAGHLLVKPITETTETELRELLDVHVVATFLCTQKTVPLMQKNHYGRIINIVSAMGQGASEFTSHYQLAKAAQHSFTKSCAIAFRKDGITANSVSPTTIDTDIFHRNDANYKKYLGHSAADELANRQTSTAKGLIGAGEVARVVQFFASPQSGNITGEVISI</sequence>
<proteinExistence type="inferred from homology"/>
<comment type="caution">
    <text evidence="2">The sequence shown here is derived from an EMBL/GenBank/DDBJ whole genome shotgun (WGS) entry which is preliminary data.</text>
</comment>
<dbReference type="Gene3D" id="3.40.50.720">
    <property type="entry name" value="NAD(P)-binding Rossmann-like Domain"/>
    <property type="match status" value="1"/>
</dbReference>
<evidence type="ECO:0000313" key="2">
    <source>
        <dbReference type="EMBL" id="KGA17810.1"/>
    </source>
</evidence>
<name>A0A094Q124_9ZZZZ</name>
<gene>
    <name evidence="2" type="ORF">GM51_9675</name>
</gene>